<evidence type="ECO:0000256" key="3">
    <source>
        <dbReference type="ARBA" id="ARBA00022679"/>
    </source>
</evidence>
<dbReference type="GO" id="GO:0016020">
    <property type="term" value="C:membrane"/>
    <property type="evidence" value="ECO:0007669"/>
    <property type="project" value="UniProtKB-SubCell"/>
</dbReference>
<evidence type="ECO:0000256" key="4">
    <source>
        <dbReference type="ARBA" id="ARBA00022692"/>
    </source>
</evidence>
<dbReference type="OrthoDB" id="550213at2759"/>
<keyword evidence="4 8" id="KW-0812">Transmembrane</keyword>
<dbReference type="PANTHER" id="PTHR12246">
    <property type="entry name" value="PALMITOYLTRANSFERASE ZDHHC16"/>
    <property type="match status" value="1"/>
</dbReference>
<dbReference type="Pfam" id="PF01529">
    <property type="entry name" value="DHHC"/>
    <property type="match status" value="1"/>
</dbReference>
<evidence type="ECO:0000256" key="1">
    <source>
        <dbReference type="ARBA" id="ARBA00004141"/>
    </source>
</evidence>
<feature type="transmembrane region" description="Helical" evidence="8">
    <location>
        <begin position="252"/>
        <end position="272"/>
    </location>
</feature>
<comment type="domain">
    <text evidence="8">The DHHC domain is required for palmitoyltransferase activity.</text>
</comment>
<accession>A0A250XEB2</accession>
<keyword evidence="5 8" id="KW-1133">Transmembrane helix</keyword>
<reference evidence="10 11" key="1">
    <citation type="submission" date="2017-08" db="EMBL/GenBank/DDBJ databases">
        <title>Acidophilic green algal genome provides insights into adaptation to an acidic environment.</title>
        <authorList>
            <person name="Hirooka S."/>
            <person name="Hirose Y."/>
            <person name="Kanesaki Y."/>
            <person name="Higuchi S."/>
            <person name="Fujiwara T."/>
            <person name="Onuma R."/>
            <person name="Era A."/>
            <person name="Ohbayashi R."/>
            <person name="Uzuka A."/>
            <person name="Nozaki H."/>
            <person name="Yoshikawa H."/>
            <person name="Miyagishima S.Y."/>
        </authorList>
    </citation>
    <scope>NUCLEOTIDE SEQUENCE [LARGE SCALE GENOMIC DNA]</scope>
    <source>
        <strain evidence="10 11">NIES-2499</strain>
    </source>
</reference>
<keyword evidence="3 8" id="KW-0808">Transferase</keyword>
<keyword evidence="6 8" id="KW-0472">Membrane</keyword>
<keyword evidence="11" id="KW-1185">Reference proteome</keyword>
<evidence type="ECO:0000256" key="8">
    <source>
        <dbReference type="RuleBase" id="RU079119"/>
    </source>
</evidence>
<feature type="domain" description="Palmitoyltransferase DHHC" evidence="9">
    <location>
        <begin position="143"/>
        <end position="250"/>
    </location>
</feature>
<dbReference type="AlphaFoldDB" id="A0A250XEB2"/>
<feature type="transmembrane region" description="Helical" evidence="8">
    <location>
        <begin position="55"/>
        <end position="78"/>
    </location>
</feature>
<dbReference type="InterPro" id="IPR001594">
    <property type="entry name" value="Palmitoyltrfase_DHHC"/>
</dbReference>
<comment type="caution">
    <text evidence="10">The sequence shown here is derived from an EMBL/GenBank/DDBJ whole genome shotgun (WGS) entry which is preliminary data.</text>
</comment>
<feature type="transmembrane region" description="Helical" evidence="8">
    <location>
        <begin position="12"/>
        <end position="34"/>
    </location>
</feature>
<comment type="subcellular location">
    <subcellularLocation>
        <location evidence="1">Membrane</location>
        <topology evidence="1">Multi-pass membrane protein</topology>
    </subcellularLocation>
</comment>
<gene>
    <name evidence="10" type="ORF">CEUSTIGMA_g8845.t1</name>
</gene>
<dbReference type="EC" id="2.3.1.225" evidence="8"/>
<dbReference type="Proteomes" id="UP000232323">
    <property type="component" value="Unassembled WGS sequence"/>
</dbReference>
<feature type="transmembrane region" description="Helical" evidence="8">
    <location>
        <begin position="226"/>
        <end position="245"/>
    </location>
</feature>
<evidence type="ECO:0000313" key="10">
    <source>
        <dbReference type="EMBL" id="GAX81415.1"/>
    </source>
</evidence>
<dbReference type="PROSITE" id="PS50216">
    <property type="entry name" value="DHHC"/>
    <property type="match status" value="1"/>
</dbReference>
<protein>
    <recommendedName>
        <fullName evidence="8">S-acyltransferase</fullName>
        <ecNumber evidence="8">2.3.1.225</ecNumber>
    </recommendedName>
    <alternativeName>
        <fullName evidence="8">Palmitoyltransferase</fullName>
    </alternativeName>
</protein>
<dbReference type="InterPro" id="IPR039859">
    <property type="entry name" value="PFA4/ZDH16/20/ERF2-like"/>
</dbReference>
<evidence type="ECO:0000313" key="11">
    <source>
        <dbReference type="Proteomes" id="UP000232323"/>
    </source>
</evidence>
<keyword evidence="7 8" id="KW-0012">Acyltransferase</keyword>
<evidence type="ECO:0000256" key="2">
    <source>
        <dbReference type="ARBA" id="ARBA00008574"/>
    </source>
</evidence>
<dbReference type="GO" id="GO:0019706">
    <property type="term" value="F:protein-cysteine S-palmitoyltransferase activity"/>
    <property type="evidence" value="ECO:0007669"/>
    <property type="project" value="UniProtKB-EC"/>
</dbReference>
<organism evidence="10 11">
    <name type="scientific">Chlamydomonas eustigma</name>
    <dbReference type="NCBI Taxonomy" id="1157962"/>
    <lineage>
        <taxon>Eukaryota</taxon>
        <taxon>Viridiplantae</taxon>
        <taxon>Chlorophyta</taxon>
        <taxon>core chlorophytes</taxon>
        <taxon>Chlorophyceae</taxon>
        <taxon>CS clade</taxon>
        <taxon>Chlamydomonadales</taxon>
        <taxon>Chlamydomonadaceae</taxon>
        <taxon>Chlamydomonas</taxon>
    </lineage>
</organism>
<sequence length="403" mass="44865">MLTQNSCCDLLFINFAHTLTAILFCQCGALTEYMRSERPPRPKTLFRQVMTVLSSLKWGLVVMVVLLTFSIILPGAIVVLPVTSGFSTPILYFCHFLTWLLSFNVLFNFASAVLHSPGSVKHCDSSLSRLKDGQPIPQGAFNNFLYCFECKFFKPPETHHCRMCGTCVVEMDHHCPFIANCVGKGNYRSFLLFLMWTMAAMLYCILHTVRFLYIQRVSVYSSLLKAWNMASGMDYLLLTLYIFMASTWEQCAALYVFSAACCVGGGVTILFGSQIMPIIQDCVRIQQQQQQLLVTASQPHAPAAAVSSQAAALSTLHDENMMKTGGGENACESHPQAVPLTMRRSVDNYMTRNLLQRAVELEMMVLARLNRIMGGDSLMYWALPIWGPAPGTCGGVDSVKKCL</sequence>
<dbReference type="EMBL" id="BEGY01000065">
    <property type="protein sequence ID" value="GAX81415.1"/>
    <property type="molecule type" value="Genomic_DNA"/>
</dbReference>
<evidence type="ECO:0000256" key="6">
    <source>
        <dbReference type="ARBA" id="ARBA00023136"/>
    </source>
</evidence>
<comment type="similarity">
    <text evidence="2 8">Belongs to the DHHC palmitoyltransferase family.</text>
</comment>
<comment type="catalytic activity">
    <reaction evidence="8">
        <text>L-cysteinyl-[protein] + hexadecanoyl-CoA = S-hexadecanoyl-L-cysteinyl-[protein] + CoA</text>
        <dbReference type="Rhea" id="RHEA:36683"/>
        <dbReference type="Rhea" id="RHEA-COMP:10131"/>
        <dbReference type="Rhea" id="RHEA-COMP:11032"/>
        <dbReference type="ChEBI" id="CHEBI:29950"/>
        <dbReference type="ChEBI" id="CHEBI:57287"/>
        <dbReference type="ChEBI" id="CHEBI:57379"/>
        <dbReference type="ChEBI" id="CHEBI:74151"/>
        <dbReference type="EC" id="2.3.1.225"/>
    </reaction>
</comment>
<evidence type="ECO:0000256" key="5">
    <source>
        <dbReference type="ARBA" id="ARBA00022989"/>
    </source>
</evidence>
<name>A0A250XEB2_9CHLO</name>
<feature type="transmembrane region" description="Helical" evidence="8">
    <location>
        <begin position="190"/>
        <end position="214"/>
    </location>
</feature>
<proteinExistence type="inferred from homology"/>
<feature type="transmembrane region" description="Helical" evidence="8">
    <location>
        <begin position="90"/>
        <end position="114"/>
    </location>
</feature>
<evidence type="ECO:0000259" key="9">
    <source>
        <dbReference type="Pfam" id="PF01529"/>
    </source>
</evidence>
<evidence type="ECO:0000256" key="7">
    <source>
        <dbReference type="ARBA" id="ARBA00023315"/>
    </source>
</evidence>